<evidence type="ECO:0000256" key="10">
    <source>
        <dbReference type="RuleBase" id="RU004155"/>
    </source>
</evidence>
<dbReference type="FunFam" id="3.20.20.70:FF:000131">
    <property type="entry name" value="Transaldolase"/>
    <property type="match status" value="1"/>
</dbReference>
<dbReference type="Gene3D" id="3.20.20.70">
    <property type="entry name" value="Aldolase class I"/>
    <property type="match status" value="1"/>
</dbReference>
<evidence type="ECO:0000256" key="4">
    <source>
        <dbReference type="ARBA" id="ARBA00013151"/>
    </source>
</evidence>
<comment type="pathway">
    <text evidence="2 10">Carbohydrate degradation; pentose phosphate pathway; D-glyceraldehyde 3-phosphate and beta-D-fructose 6-phosphate from D-ribose 5-phosphate and D-xylulose 5-phosphate (non-oxidative stage): step 2/3.</text>
</comment>
<dbReference type="UniPathway" id="UPA00115">
    <property type="reaction ID" value="UER00414"/>
</dbReference>
<evidence type="ECO:0000256" key="8">
    <source>
        <dbReference type="ARBA" id="ARBA00048810"/>
    </source>
</evidence>
<evidence type="ECO:0000313" key="11">
    <source>
        <dbReference type="EMBL" id="SFP65164.1"/>
    </source>
</evidence>
<dbReference type="PANTHER" id="PTHR10683:SF18">
    <property type="entry name" value="TRANSALDOLASE"/>
    <property type="match status" value="1"/>
</dbReference>
<dbReference type="GO" id="GO:0004801">
    <property type="term" value="F:transaldolase activity"/>
    <property type="evidence" value="ECO:0007669"/>
    <property type="project" value="UniProtKB-UniRule"/>
</dbReference>
<dbReference type="PROSITE" id="PS01054">
    <property type="entry name" value="TRANSALDOLASE_1"/>
    <property type="match status" value="1"/>
</dbReference>
<dbReference type="InterPro" id="IPR018225">
    <property type="entry name" value="Transaldolase_AS"/>
</dbReference>
<dbReference type="PROSITE" id="PS00958">
    <property type="entry name" value="TRANSALDOLASE_2"/>
    <property type="match status" value="1"/>
</dbReference>
<comment type="catalytic activity">
    <reaction evidence="8 10">
        <text>D-sedoheptulose 7-phosphate + D-glyceraldehyde 3-phosphate = D-erythrose 4-phosphate + beta-D-fructose 6-phosphate</text>
        <dbReference type="Rhea" id="RHEA:17053"/>
        <dbReference type="ChEBI" id="CHEBI:16897"/>
        <dbReference type="ChEBI" id="CHEBI:57483"/>
        <dbReference type="ChEBI" id="CHEBI:57634"/>
        <dbReference type="ChEBI" id="CHEBI:59776"/>
        <dbReference type="EC" id="2.2.1.2"/>
    </reaction>
</comment>
<dbReference type="AlphaFoldDB" id="A0A1I5S355"/>
<evidence type="ECO:0000256" key="9">
    <source>
        <dbReference type="NCBIfam" id="TIGR00874"/>
    </source>
</evidence>
<evidence type="ECO:0000256" key="2">
    <source>
        <dbReference type="ARBA" id="ARBA00004857"/>
    </source>
</evidence>
<evidence type="ECO:0000256" key="7">
    <source>
        <dbReference type="ARBA" id="ARBA00023270"/>
    </source>
</evidence>
<dbReference type="NCBIfam" id="TIGR00874">
    <property type="entry name" value="talAB"/>
    <property type="match status" value="1"/>
</dbReference>
<dbReference type="STRING" id="658457.SAMN05216601_11865"/>
<evidence type="ECO:0000256" key="6">
    <source>
        <dbReference type="ARBA" id="ARBA00023126"/>
    </source>
</evidence>
<dbReference type="Proteomes" id="UP000182400">
    <property type="component" value="Unassembled WGS sequence"/>
</dbReference>
<evidence type="ECO:0000313" key="12">
    <source>
        <dbReference type="Proteomes" id="UP000182400"/>
    </source>
</evidence>
<keyword evidence="7" id="KW-0704">Schiff base</keyword>
<sequence length="320" mass="34948">MPSLLAQLKQHSVVVADTGDLAAIDRFQPEDATTNPSIILKALQAGQYQHQVDHALRQAMASGISVPAIIANACDRLVVSMGVEILAAISGKVSTEVPAALSFDTAATLARARSLHQRYQQLGVPSARVLVKIAATWEGIQAARQLEREGIRCNLTLIFNLAQARACAEAGVYLVSPFVGRILDWHKRQNPDISFDAENDPGVLSVRQVYRFFKQHDYATVVMAASFRNIGEVLALAGCDCLTISPALLAELERSSGELQPALADDGRRLLAPACLDEAQFRWLMNEDPMATEKLAEGIRQFHADQLALEALLIERMREL</sequence>
<dbReference type="Pfam" id="PF00923">
    <property type="entry name" value="TAL_FSA"/>
    <property type="match status" value="1"/>
</dbReference>
<dbReference type="InterPro" id="IPR013785">
    <property type="entry name" value="Aldolase_TIM"/>
</dbReference>
<gene>
    <name evidence="11" type="ORF">SAMN05216601_11865</name>
</gene>
<dbReference type="EMBL" id="FOWP01000018">
    <property type="protein sequence ID" value="SFP65164.1"/>
    <property type="molecule type" value="Genomic_DNA"/>
</dbReference>
<dbReference type="EC" id="2.2.1.2" evidence="4 9"/>
<reference evidence="11 12" key="1">
    <citation type="submission" date="2016-10" db="EMBL/GenBank/DDBJ databases">
        <authorList>
            <person name="de Groot N.N."/>
        </authorList>
    </citation>
    <scope>NUCLEOTIDE SEQUENCE [LARGE SCALE GENOMIC DNA]</scope>
    <source>
        <strain evidence="11 12">CCUG 59231</strain>
    </source>
</reference>
<dbReference type="PANTHER" id="PTHR10683">
    <property type="entry name" value="TRANSALDOLASE"/>
    <property type="match status" value="1"/>
</dbReference>
<dbReference type="CDD" id="cd00957">
    <property type="entry name" value="Transaldolase_TalAB"/>
    <property type="match status" value="1"/>
</dbReference>
<evidence type="ECO:0000256" key="1">
    <source>
        <dbReference type="ARBA" id="ARBA00003518"/>
    </source>
</evidence>
<evidence type="ECO:0000256" key="5">
    <source>
        <dbReference type="ARBA" id="ARBA00022679"/>
    </source>
</evidence>
<dbReference type="GO" id="GO:0005975">
    <property type="term" value="P:carbohydrate metabolic process"/>
    <property type="evidence" value="ECO:0007669"/>
    <property type="project" value="InterPro"/>
</dbReference>
<comment type="function">
    <text evidence="1 10">Transaldolase is important for the balance of metabolites in the pentose-phosphate pathway.</text>
</comment>
<name>A0A1I5S355_9GAMM</name>
<accession>A0A1I5S355</accession>
<dbReference type="RefSeq" id="WP_074941573.1">
    <property type="nucleotide sequence ID" value="NZ_FOWP01000018.1"/>
</dbReference>
<keyword evidence="6 10" id="KW-0570">Pentose shunt</keyword>
<dbReference type="GO" id="GO:0006098">
    <property type="term" value="P:pentose-phosphate shunt"/>
    <property type="evidence" value="ECO:0007669"/>
    <property type="project" value="UniProtKB-UniRule"/>
</dbReference>
<proteinExistence type="inferred from homology"/>
<organism evidence="11 12">
    <name type="scientific">Ectopseudomonas composti</name>
    <dbReference type="NCBI Taxonomy" id="658457"/>
    <lineage>
        <taxon>Bacteria</taxon>
        <taxon>Pseudomonadati</taxon>
        <taxon>Pseudomonadota</taxon>
        <taxon>Gammaproteobacteria</taxon>
        <taxon>Pseudomonadales</taxon>
        <taxon>Pseudomonadaceae</taxon>
        <taxon>Ectopseudomonas</taxon>
    </lineage>
</organism>
<dbReference type="OrthoDB" id="9809101at2"/>
<dbReference type="InterPro" id="IPR001585">
    <property type="entry name" value="TAL/FSA"/>
</dbReference>
<dbReference type="GO" id="GO:0005829">
    <property type="term" value="C:cytosol"/>
    <property type="evidence" value="ECO:0007669"/>
    <property type="project" value="TreeGrafter"/>
</dbReference>
<evidence type="ECO:0000256" key="3">
    <source>
        <dbReference type="ARBA" id="ARBA00008012"/>
    </source>
</evidence>
<dbReference type="SUPFAM" id="SSF51569">
    <property type="entry name" value="Aldolase"/>
    <property type="match status" value="1"/>
</dbReference>
<comment type="similarity">
    <text evidence="3 10">Belongs to the transaldolase family. Type 1 subfamily.</text>
</comment>
<protein>
    <recommendedName>
        <fullName evidence="4 9">Transaldolase</fullName>
        <ecNumber evidence="4 9">2.2.1.2</ecNumber>
    </recommendedName>
</protein>
<dbReference type="InterPro" id="IPR004730">
    <property type="entry name" value="Transaldolase_1"/>
</dbReference>
<keyword evidence="5 10" id="KW-0808">Transferase</keyword>